<dbReference type="Proteomes" id="UP001143400">
    <property type="component" value="Unassembled WGS sequence"/>
</dbReference>
<reference evidence="4" key="1">
    <citation type="journal article" date="2014" name="Int. J. Syst. Evol. Microbiol.">
        <title>Complete genome sequence of Corynebacterium casei LMG S-19264T (=DSM 44701T), isolated from a smear-ripened cheese.</title>
        <authorList>
            <consortium name="US DOE Joint Genome Institute (JGI-PGF)"/>
            <person name="Walter F."/>
            <person name="Albersmeier A."/>
            <person name="Kalinowski J."/>
            <person name="Ruckert C."/>
        </authorList>
    </citation>
    <scope>NUCLEOTIDE SEQUENCE</scope>
    <source>
        <strain evidence="4">VKM B-1606</strain>
    </source>
</reference>
<accession>A0A9W6IXD4</accession>
<evidence type="ECO:0000259" key="2">
    <source>
        <dbReference type="Pfam" id="PF05161"/>
    </source>
</evidence>
<dbReference type="InterPro" id="IPR039760">
    <property type="entry name" value="MOFRL_protein"/>
</dbReference>
<dbReference type="Gene3D" id="3.40.1480.10">
    <property type="entry name" value="MOFRL domain"/>
    <property type="match status" value="1"/>
</dbReference>
<feature type="domain" description="MOFRL-associated" evidence="3">
    <location>
        <begin position="10"/>
        <end position="236"/>
    </location>
</feature>
<dbReference type="GO" id="GO:0016618">
    <property type="term" value="F:hydroxypyruvate reductase [NAD(P)H] activity"/>
    <property type="evidence" value="ECO:0007669"/>
    <property type="project" value="UniProtKB-EC"/>
</dbReference>
<keyword evidence="6" id="KW-1185">Reference proteome</keyword>
<comment type="caution">
    <text evidence="4">The sequence shown here is derived from an EMBL/GenBank/DDBJ whole genome shotgun (WGS) entry which is preliminary data.</text>
</comment>
<dbReference type="Proteomes" id="UP000758856">
    <property type="component" value="Unassembled WGS sequence"/>
</dbReference>
<keyword evidence="5" id="KW-0560">Oxidoreductase</keyword>
<evidence type="ECO:0000259" key="3">
    <source>
        <dbReference type="Pfam" id="PF13660"/>
    </source>
</evidence>
<proteinExistence type="predicted"/>
<sequence length="431" mass="44009">MTPDERRQLLRRAFDAGVAAAHPAVCIPAHLPAPPKGRVIVLAAGKGGGACAEIAEKVYREQYGLGPDRLIGLAVTRHGHARPTEWIKVIEAGHPVPDAAGLQGAADTLALAEQAGPDDLVVALITGGGSANWVAPAAGLDLAVKQGTTKALLRSGAPIDAINTVRKHLSRIKGGRLARAAYPAKVVTLAISDVPRDDPSVIASGPTVPDASTLADARAALERYKVTPHPDVARALSDPANESPKPGDPAFEHASFTVVSRPADALAAAIKTLEDAGVEVRVVGADLEGEAREVAAEHAAIARGLEALARPVALISGGELTVTIRGQNGRGGPNQEYALALAHALRGVSGWSALAGDTDGADGGGGSPEDPAGAVVDPGTLERADAKGLDTAHFLAENDSTGFFEQTGDGLYTGPTCTNVNDLRILLVDSV</sequence>
<dbReference type="SUPFAM" id="SSF82544">
    <property type="entry name" value="GckA/TtuD-like"/>
    <property type="match status" value="1"/>
</dbReference>
<reference evidence="5 6" key="2">
    <citation type="submission" date="2021-01" db="EMBL/GenBank/DDBJ databases">
        <title>Genomic Encyclopedia of Type Strains, Phase IV (KMG-IV): sequencing the most valuable type-strain genomes for metagenomic binning, comparative biology and taxonomic classification.</title>
        <authorList>
            <person name="Goeker M."/>
        </authorList>
    </citation>
    <scope>NUCLEOTIDE SEQUENCE [LARGE SCALE GENOMIC DNA]</scope>
    <source>
        <strain evidence="5 6">DSM 6130</strain>
    </source>
</reference>
<evidence type="ECO:0000313" key="6">
    <source>
        <dbReference type="Proteomes" id="UP000758856"/>
    </source>
</evidence>
<dbReference type="PANTHER" id="PTHR12227:SF0">
    <property type="entry name" value="GLYCERATE KINASE"/>
    <property type="match status" value="1"/>
</dbReference>
<organism evidence="4 7">
    <name type="scientific">Methylopila capsulata</name>
    <dbReference type="NCBI Taxonomy" id="61654"/>
    <lineage>
        <taxon>Bacteria</taxon>
        <taxon>Pseudomonadati</taxon>
        <taxon>Pseudomonadota</taxon>
        <taxon>Alphaproteobacteria</taxon>
        <taxon>Hyphomicrobiales</taxon>
        <taxon>Methylopilaceae</taxon>
        <taxon>Methylopila</taxon>
    </lineage>
</organism>
<evidence type="ECO:0000313" key="5">
    <source>
        <dbReference type="EMBL" id="MBM7853467.1"/>
    </source>
</evidence>
<dbReference type="RefSeq" id="WP_204951917.1">
    <property type="nucleotide sequence ID" value="NZ_BSFF01000009.1"/>
</dbReference>
<dbReference type="Pfam" id="PF13660">
    <property type="entry name" value="DUF4147"/>
    <property type="match status" value="1"/>
</dbReference>
<dbReference type="Gene3D" id="3.40.50.10180">
    <property type="entry name" value="Glycerate kinase, MOFRL-like N-terminal domain"/>
    <property type="match status" value="1"/>
</dbReference>
<reference evidence="4" key="3">
    <citation type="submission" date="2023-01" db="EMBL/GenBank/DDBJ databases">
        <authorList>
            <person name="Sun Q."/>
            <person name="Evtushenko L."/>
        </authorList>
    </citation>
    <scope>NUCLEOTIDE SEQUENCE</scope>
    <source>
        <strain evidence="4">VKM B-1606</strain>
    </source>
</reference>
<dbReference type="GO" id="GO:0005737">
    <property type="term" value="C:cytoplasm"/>
    <property type="evidence" value="ECO:0007669"/>
    <property type="project" value="TreeGrafter"/>
</dbReference>
<dbReference type="EMBL" id="BSFF01000009">
    <property type="protein sequence ID" value="GLK57319.1"/>
    <property type="molecule type" value="Genomic_DNA"/>
</dbReference>
<feature type="domain" description="MOFRL" evidence="2">
    <location>
        <begin position="312"/>
        <end position="422"/>
    </location>
</feature>
<dbReference type="InterPro" id="IPR025286">
    <property type="entry name" value="MOFRL_assoc_dom"/>
</dbReference>
<evidence type="ECO:0000256" key="1">
    <source>
        <dbReference type="SAM" id="MobiDB-lite"/>
    </source>
</evidence>
<dbReference type="InterPro" id="IPR007835">
    <property type="entry name" value="MOFRL"/>
</dbReference>
<feature type="region of interest" description="Disordered" evidence="1">
    <location>
        <begin position="356"/>
        <end position="376"/>
    </location>
</feature>
<dbReference type="EC" id="1.1.1.81" evidence="5"/>
<dbReference type="GO" id="GO:0008887">
    <property type="term" value="F:glycerate kinase activity"/>
    <property type="evidence" value="ECO:0007669"/>
    <property type="project" value="InterPro"/>
</dbReference>
<name>A0A9W6IXD4_9HYPH</name>
<gene>
    <name evidence="4" type="ORF">GCM10008170_33390</name>
    <name evidence="5" type="ORF">JOD31_003728</name>
</gene>
<evidence type="ECO:0000313" key="7">
    <source>
        <dbReference type="Proteomes" id="UP001143400"/>
    </source>
</evidence>
<protein>
    <submittedName>
        <fullName evidence="4">Hydroxypyruvate reductase</fullName>
        <ecNumber evidence="5">1.1.1.81</ecNumber>
    </submittedName>
</protein>
<dbReference type="InterPro" id="IPR038614">
    <property type="entry name" value="GK_N_sf"/>
</dbReference>
<dbReference type="EMBL" id="JAFBCY010000005">
    <property type="protein sequence ID" value="MBM7853467.1"/>
    <property type="molecule type" value="Genomic_DNA"/>
</dbReference>
<evidence type="ECO:0000313" key="4">
    <source>
        <dbReference type="EMBL" id="GLK57319.1"/>
    </source>
</evidence>
<dbReference type="PANTHER" id="PTHR12227">
    <property type="entry name" value="GLYCERATE KINASE"/>
    <property type="match status" value="1"/>
</dbReference>
<dbReference type="AlphaFoldDB" id="A0A9W6IXD4"/>
<dbReference type="InterPro" id="IPR037035">
    <property type="entry name" value="GK-like_C_sf"/>
</dbReference>
<dbReference type="Pfam" id="PF05161">
    <property type="entry name" value="MOFRL"/>
    <property type="match status" value="1"/>
</dbReference>